<keyword evidence="2" id="KW-1185">Reference proteome</keyword>
<dbReference type="Proteomes" id="UP001359559">
    <property type="component" value="Unassembled WGS sequence"/>
</dbReference>
<dbReference type="EMBL" id="JAYKXN010000003">
    <property type="protein sequence ID" value="KAK7300922.1"/>
    <property type="molecule type" value="Genomic_DNA"/>
</dbReference>
<dbReference type="AlphaFoldDB" id="A0AAN9JN60"/>
<reference evidence="1 2" key="1">
    <citation type="submission" date="2024-01" db="EMBL/GenBank/DDBJ databases">
        <title>The genomes of 5 underutilized Papilionoideae crops provide insights into root nodulation and disease resistance.</title>
        <authorList>
            <person name="Yuan L."/>
        </authorList>
    </citation>
    <scope>NUCLEOTIDE SEQUENCE [LARGE SCALE GENOMIC DNA]</scope>
    <source>
        <strain evidence="1">LY-2023</strain>
        <tissue evidence="1">Leaf</tissue>
    </source>
</reference>
<dbReference type="PANTHER" id="PTHR47261:SF2">
    <property type="entry name" value="CALCIUM-DEPENDENT LIPID-BINDING (CALB DOMAIN) FAMILY PROTEIN"/>
    <property type="match status" value="1"/>
</dbReference>
<organism evidence="1 2">
    <name type="scientific">Clitoria ternatea</name>
    <name type="common">Butterfly pea</name>
    <dbReference type="NCBI Taxonomy" id="43366"/>
    <lineage>
        <taxon>Eukaryota</taxon>
        <taxon>Viridiplantae</taxon>
        <taxon>Streptophyta</taxon>
        <taxon>Embryophyta</taxon>
        <taxon>Tracheophyta</taxon>
        <taxon>Spermatophyta</taxon>
        <taxon>Magnoliopsida</taxon>
        <taxon>eudicotyledons</taxon>
        <taxon>Gunneridae</taxon>
        <taxon>Pentapetalae</taxon>
        <taxon>rosids</taxon>
        <taxon>fabids</taxon>
        <taxon>Fabales</taxon>
        <taxon>Fabaceae</taxon>
        <taxon>Papilionoideae</taxon>
        <taxon>50 kb inversion clade</taxon>
        <taxon>NPAAA clade</taxon>
        <taxon>indigoferoid/millettioid clade</taxon>
        <taxon>Phaseoleae</taxon>
        <taxon>Clitoria</taxon>
    </lineage>
</organism>
<accession>A0AAN9JN60</accession>
<dbReference type="PANTHER" id="PTHR47261">
    <property type="entry name" value="CALCIUM-DEPENDENT LIPID-BINDING (CALB DOMAIN) FAMILY PROTEIN"/>
    <property type="match status" value="1"/>
</dbReference>
<evidence type="ECO:0000313" key="2">
    <source>
        <dbReference type="Proteomes" id="UP001359559"/>
    </source>
</evidence>
<name>A0AAN9JN60_CLITE</name>
<evidence type="ECO:0000313" key="1">
    <source>
        <dbReference type="EMBL" id="KAK7300922.1"/>
    </source>
</evidence>
<sequence length="114" mass="12575">MTDSWIHSGVLPLKKAAVEKVQAIRAASAASFKLNFEACESVHVCTYAYILKVNLFLTKLLTEDLPNYLFKENCFGFPKFGKAVGQAADDVKSGEMKERRKESVGELSVTLVDA</sequence>
<proteinExistence type="predicted"/>
<gene>
    <name evidence="1" type="ORF">RJT34_11775</name>
</gene>
<comment type="caution">
    <text evidence="1">The sequence shown here is derived from an EMBL/GenBank/DDBJ whole genome shotgun (WGS) entry which is preliminary data.</text>
</comment>
<protein>
    <submittedName>
        <fullName evidence="1">Uncharacterized protein</fullName>
    </submittedName>
</protein>